<dbReference type="CDD" id="cd09634">
    <property type="entry name" value="Cas1_I-II-III"/>
    <property type="match status" value="1"/>
</dbReference>
<dbReference type="GO" id="GO:0051607">
    <property type="term" value="P:defense response to virus"/>
    <property type="evidence" value="ECO:0007669"/>
    <property type="project" value="UniProtKB-UniRule"/>
</dbReference>
<comment type="subunit">
    <text evidence="13 14">Homodimer, forms a heterotetramer with a Cas2 homodimer.</text>
</comment>
<dbReference type="InterPro" id="IPR042206">
    <property type="entry name" value="CRISPR-assoc_Cas1_C"/>
</dbReference>
<dbReference type="InterPro" id="IPR042211">
    <property type="entry name" value="CRISPR-assoc_Cas1_N"/>
</dbReference>
<evidence type="ECO:0000256" key="2">
    <source>
        <dbReference type="ARBA" id="ARBA00022723"/>
    </source>
</evidence>
<dbReference type="Gene3D" id="3.90.320.10">
    <property type="match status" value="1"/>
</dbReference>
<keyword evidence="3 14" id="KW-0255">Endonuclease</keyword>
<keyword evidence="9 14" id="KW-0051">Antiviral defense</keyword>
<dbReference type="Pfam" id="PF01867">
    <property type="entry name" value="Cas_Cas1"/>
    <property type="match status" value="1"/>
</dbReference>
<sequence>MIRAEEEALMPARTINEYVYCPRLFYYEHVEGIFVHNLETIEGSQVHSRVDNKEDELPPANELLETDRPAKLRSVTLSSDKYGIIAKLDLLETDGSTVTPVDYKRGEPCKADDGSLDAWPADRAQLAVQALILRDNGYVCEEAIVYYAKTKQRVRFAIDDKLVADTLKAIDSARELSSGSVIPPPLEDSPKCPRCSLVGVCLPDETRRVTSNRSQITSSQLTLFELDAPKTADLGEGSPVEELRRLVPSRDDLRPLYLNQPGLYVGCSGKVLQVKDKKKVIQQVRLGEICQVNLFGSIQLTTQAVQAICQAEIPIAYFSMGGWFYGVTHGLGVKNIYLRREQFRWADAPSFCLNLARALVAGKIKNQRTMLQRNHVEPPKVALAHMKCMQEDAEKATSLESLLGIEGNAARVYFQNFQGMIKIDDGEADAEDAKAFRFHFETRNRRPPRDPINALLSLAYSILAKDLTIICHTVGFDPYLGFYHQPRYGRAPLALDLMEPFRALIADSAVLSAINTKMIQPNHFIRAGNAVALTPDGRKAFFRAYEQRMDTLVTHPLFGYRVNYRRILEIQCRLLARVLTGEISNYPVFVTR</sequence>
<evidence type="ECO:0000256" key="5">
    <source>
        <dbReference type="ARBA" id="ARBA00022839"/>
    </source>
</evidence>
<dbReference type="AlphaFoldDB" id="A0A2S8F0Z8"/>
<protein>
    <recommendedName>
        <fullName evidence="14">CRISPR-associated endonuclease Cas1</fullName>
        <ecNumber evidence="14">3.1.-.-</ecNumber>
    </recommendedName>
</protein>
<evidence type="ECO:0000256" key="7">
    <source>
        <dbReference type="ARBA" id="ARBA00023004"/>
    </source>
</evidence>
<keyword evidence="2 14" id="KW-0479">Metal-binding</keyword>
<evidence type="ECO:0000256" key="14">
    <source>
        <dbReference type="HAMAP-Rule" id="MF_01470"/>
    </source>
</evidence>
<dbReference type="InterPro" id="IPR050646">
    <property type="entry name" value="Cas1"/>
</dbReference>
<dbReference type="PANTHER" id="PTHR34353">
    <property type="entry name" value="CRISPR-ASSOCIATED ENDONUCLEASE CAS1 1"/>
    <property type="match status" value="1"/>
</dbReference>
<dbReference type="InterPro" id="IPR022765">
    <property type="entry name" value="Dna2/Cas4_DUF83"/>
</dbReference>
<dbReference type="Gene3D" id="1.20.120.920">
    <property type="entry name" value="CRISPR-associated endonuclease Cas1, C-terminal domain"/>
    <property type="match status" value="1"/>
</dbReference>
<keyword evidence="1 14" id="KW-0540">Nuclease</keyword>
<dbReference type="GO" id="GO:0003677">
    <property type="term" value="F:DNA binding"/>
    <property type="evidence" value="ECO:0007669"/>
    <property type="project" value="UniProtKB-KW"/>
</dbReference>
<dbReference type="GO" id="GO:0043571">
    <property type="term" value="P:maintenance of CRISPR repeat elements"/>
    <property type="evidence" value="ECO:0007669"/>
    <property type="project" value="UniProtKB-UniRule"/>
</dbReference>
<comment type="caution">
    <text evidence="16">The sequence shown here is derived from an EMBL/GenBank/DDBJ whole genome shotgun (WGS) entry which is preliminary data.</text>
</comment>
<gene>
    <name evidence="14" type="primary">cas1</name>
    <name evidence="16" type="ORF">C5Y96_23725</name>
</gene>
<dbReference type="GO" id="GO:0004519">
    <property type="term" value="F:endonuclease activity"/>
    <property type="evidence" value="ECO:0007669"/>
    <property type="project" value="UniProtKB-UniRule"/>
</dbReference>
<dbReference type="NCBIfam" id="TIGR00372">
    <property type="entry name" value="cas4"/>
    <property type="match status" value="1"/>
</dbReference>
<dbReference type="GO" id="GO:0004527">
    <property type="term" value="F:exonuclease activity"/>
    <property type="evidence" value="ECO:0007669"/>
    <property type="project" value="UniProtKB-KW"/>
</dbReference>
<comment type="cofactor">
    <cofactor evidence="14">
        <name>Mg(2+)</name>
        <dbReference type="ChEBI" id="CHEBI:18420"/>
    </cofactor>
    <cofactor evidence="14">
        <name>Mn(2+)</name>
        <dbReference type="ChEBI" id="CHEBI:29035"/>
    </cofactor>
</comment>
<comment type="catalytic activity">
    <reaction evidence="12">
        <text>exonucleolytic cleavage in the 5'- to 3'-direction to yield nucleoside 3'-phosphates.</text>
        <dbReference type="EC" id="3.1.12.1"/>
    </reaction>
</comment>
<feature type="domain" description="DUF83" evidence="15">
    <location>
        <begin position="14"/>
        <end position="202"/>
    </location>
</feature>
<feature type="binding site" evidence="14">
    <location>
        <position position="406"/>
    </location>
    <ligand>
        <name>Mn(2+)</name>
        <dbReference type="ChEBI" id="CHEBI:29035"/>
    </ligand>
</feature>
<keyword evidence="8" id="KW-0411">Iron-sulfur</keyword>
<evidence type="ECO:0000256" key="10">
    <source>
        <dbReference type="ARBA" id="ARBA00023125"/>
    </source>
</evidence>
<evidence type="ECO:0000256" key="3">
    <source>
        <dbReference type="ARBA" id="ARBA00022759"/>
    </source>
</evidence>
<dbReference type="Proteomes" id="UP000240009">
    <property type="component" value="Unassembled WGS sequence"/>
</dbReference>
<dbReference type="Gene3D" id="3.100.10.20">
    <property type="entry name" value="CRISPR-associated endonuclease Cas1, N-terminal domain"/>
    <property type="match status" value="1"/>
</dbReference>
<feature type="binding site" evidence="14">
    <location>
        <position position="484"/>
    </location>
    <ligand>
        <name>Mn(2+)</name>
        <dbReference type="ChEBI" id="CHEBI:29035"/>
    </ligand>
</feature>
<evidence type="ECO:0000256" key="4">
    <source>
        <dbReference type="ARBA" id="ARBA00022801"/>
    </source>
</evidence>
<evidence type="ECO:0000256" key="13">
    <source>
        <dbReference type="ARBA" id="ARBA00038592"/>
    </source>
</evidence>
<dbReference type="EC" id="3.1.-.-" evidence="14"/>
<evidence type="ECO:0000256" key="6">
    <source>
        <dbReference type="ARBA" id="ARBA00022842"/>
    </source>
</evidence>
<dbReference type="InterPro" id="IPR011604">
    <property type="entry name" value="PDDEXK-like_dom_sf"/>
</dbReference>
<proteinExistence type="inferred from homology"/>
<evidence type="ECO:0000256" key="9">
    <source>
        <dbReference type="ARBA" id="ARBA00023118"/>
    </source>
</evidence>
<dbReference type="RefSeq" id="WP_105358588.1">
    <property type="nucleotide sequence ID" value="NZ_PUIA01000074.1"/>
</dbReference>
<comment type="similarity">
    <text evidence="14">Belongs to the CRISPR-associated endonuclease Cas1 family.</text>
</comment>
<dbReference type="Pfam" id="PF01930">
    <property type="entry name" value="Cas_Cas4"/>
    <property type="match status" value="1"/>
</dbReference>
<dbReference type="GO" id="GO:0046872">
    <property type="term" value="F:metal ion binding"/>
    <property type="evidence" value="ECO:0007669"/>
    <property type="project" value="UniProtKB-UniRule"/>
</dbReference>
<dbReference type="PANTHER" id="PTHR34353:SF2">
    <property type="entry name" value="CRISPR-ASSOCIATED ENDONUCLEASE CAS1 1"/>
    <property type="match status" value="1"/>
</dbReference>
<keyword evidence="10 14" id="KW-0238">DNA-binding</keyword>
<evidence type="ECO:0000256" key="1">
    <source>
        <dbReference type="ARBA" id="ARBA00022722"/>
    </source>
</evidence>
<keyword evidence="4 14" id="KW-0378">Hydrolase</keyword>
<evidence type="ECO:0000313" key="16">
    <source>
        <dbReference type="EMBL" id="PQO25819.1"/>
    </source>
</evidence>
<evidence type="ECO:0000256" key="12">
    <source>
        <dbReference type="ARBA" id="ARBA00033996"/>
    </source>
</evidence>
<reference evidence="16 17" key="1">
    <citation type="submission" date="2018-02" db="EMBL/GenBank/DDBJ databases">
        <title>Comparative genomes isolates from brazilian mangrove.</title>
        <authorList>
            <person name="Araujo J.E."/>
            <person name="Taketani R.G."/>
            <person name="Silva M.C.P."/>
            <person name="Loureco M.V."/>
            <person name="Andreote F.D."/>
        </authorList>
    </citation>
    <scope>NUCLEOTIDE SEQUENCE [LARGE SCALE GENOMIC DNA]</scope>
    <source>
        <strain evidence="16 17">HEX-2 MGV</strain>
    </source>
</reference>
<evidence type="ECO:0000256" key="8">
    <source>
        <dbReference type="ARBA" id="ARBA00023014"/>
    </source>
</evidence>
<feature type="binding site" evidence="14">
    <location>
        <position position="499"/>
    </location>
    <ligand>
        <name>Mn(2+)</name>
        <dbReference type="ChEBI" id="CHEBI:29035"/>
    </ligand>
</feature>
<evidence type="ECO:0000259" key="15">
    <source>
        <dbReference type="Pfam" id="PF01930"/>
    </source>
</evidence>
<comment type="function">
    <text evidence="14">CRISPR (clustered regularly interspaced short palindromic repeat), is an adaptive immune system that provides protection against mobile genetic elements (viruses, transposable elements and conjugative plasmids). CRISPR clusters contain spacers, sequences complementary to antecedent mobile elements, and target invading nucleic acids. CRISPR clusters are transcribed and processed into CRISPR RNA (crRNA). Acts as a dsDNA endonuclease. Involved in the integration of spacer DNA into the CRISPR cassette.</text>
</comment>
<keyword evidence="11 14" id="KW-0464">Manganese</keyword>
<dbReference type="InterPro" id="IPR002729">
    <property type="entry name" value="CRISPR-assoc_Cas1"/>
</dbReference>
<dbReference type="GO" id="GO:0051536">
    <property type="term" value="F:iron-sulfur cluster binding"/>
    <property type="evidence" value="ECO:0007669"/>
    <property type="project" value="UniProtKB-KW"/>
</dbReference>
<keyword evidence="6 14" id="KW-0460">Magnesium</keyword>
<dbReference type="OrthoDB" id="9803119at2"/>
<dbReference type="InterPro" id="IPR013343">
    <property type="entry name" value="CRISPR-assoc_prot_Cas4"/>
</dbReference>
<keyword evidence="5" id="KW-0269">Exonuclease</keyword>
<dbReference type="HAMAP" id="MF_01470">
    <property type="entry name" value="Cas1"/>
    <property type="match status" value="1"/>
</dbReference>
<keyword evidence="7" id="KW-0408">Iron</keyword>
<accession>A0A2S8F0Z8</accession>
<organism evidence="16 17">
    <name type="scientific">Blastopirellula marina</name>
    <dbReference type="NCBI Taxonomy" id="124"/>
    <lineage>
        <taxon>Bacteria</taxon>
        <taxon>Pseudomonadati</taxon>
        <taxon>Planctomycetota</taxon>
        <taxon>Planctomycetia</taxon>
        <taxon>Pirellulales</taxon>
        <taxon>Pirellulaceae</taxon>
        <taxon>Blastopirellula</taxon>
    </lineage>
</organism>
<dbReference type="EMBL" id="PUIA01000074">
    <property type="protein sequence ID" value="PQO25819.1"/>
    <property type="molecule type" value="Genomic_DNA"/>
</dbReference>
<evidence type="ECO:0000313" key="17">
    <source>
        <dbReference type="Proteomes" id="UP000240009"/>
    </source>
</evidence>
<name>A0A2S8F0Z8_9BACT</name>
<evidence type="ECO:0000256" key="11">
    <source>
        <dbReference type="ARBA" id="ARBA00023211"/>
    </source>
</evidence>
<dbReference type="NCBIfam" id="TIGR00287">
    <property type="entry name" value="cas1"/>
    <property type="match status" value="1"/>
</dbReference>